<feature type="domain" description="Quinolinate phosphoribosyl transferase C-terminal" evidence="14">
    <location>
        <begin position="110"/>
        <end position="275"/>
    </location>
</feature>
<keyword evidence="6" id="KW-0662">Pyridine nucleotide biosynthesis</keyword>
<feature type="binding site" evidence="13">
    <location>
        <position position="216"/>
    </location>
    <ligand>
        <name>substrate</name>
    </ligand>
</feature>
<evidence type="ECO:0000313" key="17">
    <source>
        <dbReference type="Proteomes" id="UP000052008"/>
    </source>
</evidence>
<dbReference type="GO" id="GO:0005737">
    <property type="term" value="C:cytoplasm"/>
    <property type="evidence" value="ECO:0007669"/>
    <property type="project" value="TreeGrafter"/>
</dbReference>
<dbReference type="EC" id="2.4.2.19" evidence="5"/>
<accession>A0A0S7WVW4</accession>
<feature type="binding site" evidence="13">
    <location>
        <begin position="131"/>
        <end position="133"/>
    </location>
    <ligand>
        <name>substrate</name>
    </ligand>
</feature>
<dbReference type="GO" id="GO:0034213">
    <property type="term" value="P:quinolinate catabolic process"/>
    <property type="evidence" value="ECO:0007669"/>
    <property type="project" value="TreeGrafter"/>
</dbReference>
<dbReference type="InterPro" id="IPR002638">
    <property type="entry name" value="Quinolinate_PRibosylTrfase_C"/>
</dbReference>
<keyword evidence="8 12" id="KW-0808">Transferase</keyword>
<keyword evidence="7 12" id="KW-0328">Glycosyltransferase</keyword>
<dbReference type="InterPro" id="IPR036068">
    <property type="entry name" value="Nicotinate_pribotase-like_C"/>
</dbReference>
<evidence type="ECO:0000256" key="9">
    <source>
        <dbReference type="ARBA" id="ARBA00033102"/>
    </source>
</evidence>
<proteinExistence type="inferred from homology"/>
<dbReference type="GO" id="GO:0004514">
    <property type="term" value="F:nicotinate-nucleotide diphosphorylase (carboxylating) activity"/>
    <property type="evidence" value="ECO:0007669"/>
    <property type="project" value="UniProtKB-EC"/>
</dbReference>
<evidence type="ECO:0000256" key="8">
    <source>
        <dbReference type="ARBA" id="ARBA00022679"/>
    </source>
</evidence>
<feature type="binding site" evidence="13">
    <location>
        <position position="155"/>
    </location>
    <ligand>
        <name>substrate</name>
    </ligand>
</feature>
<evidence type="ECO:0000256" key="6">
    <source>
        <dbReference type="ARBA" id="ARBA00022642"/>
    </source>
</evidence>
<dbReference type="EMBL" id="LIZS01000004">
    <property type="protein sequence ID" value="KPJ54312.1"/>
    <property type="molecule type" value="Genomic_DNA"/>
</dbReference>
<comment type="subunit">
    <text evidence="4">Hexamer formed by 3 homodimers.</text>
</comment>
<evidence type="ECO:0000313" key="16">
    <source>
        <dbReference type="EMBL" id="KPJ54312.1"/>
    </source>
</evidence>
<dbReference type="PIRSF" id="PIRSF006250">
    <property type="entry name" value="NadC_ModD"/>
    <property type="match status" value="1"/>
</dbReference>
<dbReference type="Proteomes" id="UP000052008">
    <property type="component" value="Unassembled WGS sequence"/>
</dbReference>
<feature type="binding site" evidence="13">
    <location>
        <position position="195"/>
    </location>
    <ligand>
        <name>substrate</name>
    </ligand>
</feature>
<sequence>MSFEPDVDEVVDAALAEDLGDGDITCRLVVPADSRAEGLVVAKAHGVVAGLEVAKATFLKMDPEAVVVLEARDGDRVEPGQVLARVQGRAAPILSAERTALNFVMLLSGIATLTAEFVERIEGTGAVILDTRKTAPGLRMLQKYAVRMGGGSNHRMGLFDMVLVKDNHIRMAGGVRQAVERAAGTEARPLVIEVEVTDLSEVEEALAAGADRLLLDNMDIGTMKRAVDLARGRAEVEASGGVTLDTVREIALTGVDYISVGALTHSAPALDVSLEVDLG</sequence>
<evidence type="ECO:0000256" key="12">
    <source>
        <dbReference type="PIRNR" id="PIRNR006250"/>
    </source>
</evidence>
<evidence type="ECO:0000256" key="13">
    <source>
        <dbReference type="PIRSR" id="PIRSR006250-1"/>
    </source>
</evidence>
<feature type="binding site" evidence="13">
    <location>
        <position position="165"/>
    </location>
    <ligand>
        <name>substrate</name>
    </ligand>
</feature>
<evidence type="ECO:0000256" key="5">
    <source>
        <dbReference type="ARBA" id="ARBA00011944"/>
    </source>
</evidence>
<dbReference type="Gene3D" id="3.90.1170.20">
    <property type="entry name" value="Quinolinate phosphoribosyl transferase, N-terminal domain"/>
    <property type="match status" value="1"/>
</dbReference>
<gene>
    <name evidence="16" type="ORF">AMJ39_00785</name>
</gene>
<dbReference type="InterPro" id="IPR037128">
    <property type="entry name" value="Quinolinate_PRibosylTase_N_sf"/>
</dbReference>
<evidence type="ECO:0000256" key="4">
    <source>
        <dbReference type="ARBA" id="ARBA00011218"/>
    </source>
</evidence>
<comment type="function">
    <text evidence="1">Involved in the catabolism of quinolinic acid (QA).</text>
</comment>
<comment type="pathway">
    <text evidence="2">Cofactor biosynthesis; NAD(+) biosynthesis; nicotinate D-ribonucleotide from quinolinate: step 1/1.</text>
</comment>
<reference evidence="16 17" key="1">
    <citation type="journal article" date="2015" name="Microbiome">
        <title>Genomic resolution of linkages in carbon, nitrogen, and sulfur cycling among widespread estuary sediment bacteria.</title>
        <authorList>
            <person name="Baker B.J."/>
            <person name="Lazar C.S."/>
            <person name="Teske A.P."/>
            <person name="Dick G.J."/>
        </authorList>
    </citation>
    <scope>NUCLEOTIDE SEQUENCE [LARGE SCALE GENOMIC DNA]</scope>
    <source>
        <strain evidence="16">DG_24</strain>
    </source>
</reference>
<dbReference type="SUPFAM" id="SSF54675">
    <property type="entry name" value="Nicotinate/Quinolinate PRTase N-terminal domain-like"/>
    <property type="match status" value="1"/>
</dbReference>
<dbReference type="InterPro" id="IPR013785">
    <property type="entry name" value="Aldolase_TIM"/>
</dbReference>
<dbReference type="UniPathway" id="UPA00253">
    <property type="reaction ID" value="UER00331"/>
</dbReference>
<dbReference type="GO" id="GO:0009435">
    <property type="term" value="P:NAD+ biosynthetic process"/>
    <property type="evidence" value="ECO:0007669"/>
    <property type="project" value="UniProtKB-UniPathway"/>
</dbReference>
<protein>
    <recommendedName>
        <fullName evidence="11">Probable nicotinate-nucleotide pyrophosphorylase [carboxylating]</fullName>
        <ecNumber evidence="5">2.4.2.19</ecNumber>
    </recommendedName>
    <alternativeName>
        <fullName evidence="9">Quinolinate phosphoribosyltransferase [decarboxylating]</fullName>
    </alternativeName>
</protein>
<evidence type="ECO:0000256" key="7">
    <source>
        <dbReference type="ARBA" id="ARBA00022676"/>
    </source>
</evidence>
<dbReference type="FunFam" id="3.90.1170.20:FF:000001">
    <property type="entry name" value="Nicotinate-nucleotide diphosphorylase (Carboxylating)"/>
    <property type="match status" value="1"/>
</dbReference>
<dbReference type="AlphaFoldDB" id="A0A0S7WVW4"/>
<evidence type="ECO:0000256" key="10">
    <source>
        <dbReference type="ARBA" id="ARBA00047445"/>
    </source>
</evidence>
<dbReference type="PANTHER" id="PTHR32179:SF3">
    <property type="entry name" value="NICOTINATE-NUCLEOTIDE PYROPHOSPHORYLASE [CARBOXYLATING]"/>
    <property type="match status" value="1"/>
</dbReference>
<dbReference type="PANTHER" id="PTHR32179">
    <property type="entry name" value="NICOTINATE-NUCLEOTIDE PYROPHOSPHORYLASE [CARBOXYLATING]"/>
    <property type="match status" value="1"/>
</dbReference>
<dbReference type="FunFam" id="3.20.20.70:FF:000030">
    <property type="entry name" value="Nicotinate-nucleotide pyrophosphorylase, carboxylating"/>
    <property type="match status" value="1"/>
</dbReference>
<evidence type="ECO:0000256" key="1">
    <source>
        <dbReference type="ARBA" id="ARBA00003237"/>
    </source>
</evidence>
<evidence type="ECO:0000256" key="3">
    <source>
        <dbReference type="ARBA" id="ARBA00009400"/>
    </source>
</evidence>
<dbReference type="Pfam" id="PF02749">
    <property type="entry name" value="QRPTase_N"/>
    <property type="match status" value="1"/>
</dbReference>
<organism evidence="16 17">
    <name type="scientific">candidate division TA06 bacterium DG_24</name>
    <dbReference type="NCBI Taxonomy" id="1703770"/>
    <lineage>
        <taxon>Bacteria</taxon>
        <taxon>Bacteria division TA06</taxon>
    </lineage>
</organism>
<dbReference type="CDD" id="cd01572">
    <property type="entry name" value="QPRTase"/>
    <property type="match status" value="1"/>
</dbReference>
<comment type="caution">
    <text evidence="16">The sequence shown here is derived from an EMBL/GenBank/DDBJ whole genome shotgun (WGS) entry which is preliminary data.</text>
</comment>
<dbReference type="STRING" id="1703770.AMJ39_00785"/>
<dbReference type="PATRIC" id="fig|1703770.3.peg.229"/>
<feature type="binding site" evidence="13">
    <location>
        <begin position="239"/>
        <end position="241"/>
    </location>
    <ligand>
        <name>substrate</name>
    </ligand>
</feature>
<dbReference type="InterPro" id="IPR004393">
    <property type="entry name" value="NadC"/>
</dbReference>
<feature type="binding site" evidence="13">
    <location>
        <begin position="260"/>
        <end position="262"/>
    </location>
    <ligand>
        <name>substrate</name>
    </ligand>
</feature>
<evidence type="ECO:0000259" key="15">
    <source>
        <dbReference type="Pfam" id="PF02749"/>
    </source>
</evidence>
<comment type="similarity">
    <text evidence="3 12">Belongs to the NadC/ModD family.</text>
</comment>
<evidence type="ECO:0000256" key="11">
    <source>
        <dbReference type="ARBA" id="ARBA00069173"/>
    </source>
</evidence>
<name>A0A0S7WVW4_UNCT6</name>
<feature type="domain" description="Quinolinate phosphoribosyl transferase N-terminal" evidence="15">
    <location>
        <begin position="23"/>
        <end position="108"/>
    </location>
</feature>
<dbReference type="InterPro" id="IPR027277">
    <property type="entry name" value="NadC/ModD"/>
</dbReference>
<comment type="catalytic activity">
    <reaction evidence="10">
        <text>nicotinate beta-D-ribonucleotide + CO2 + diphosphate = quinolinate + 5-phospho-alpha-D-ribose 1-diphosphate + 2 H(+)</text>
        <dbReference type="Rhea" id="RHEA:12733"/>
        <dbReference type="ChEBI" id="CHEBI:15378"/>
        <dbReference type="ChEBI" id="CHEBI:16526"/>
        <dbReference type="ChEBI" id="CHEBI:29959"/>
        <dbReference type="ChEBI" id="CHEBI:33019"/>
        <dbReference type="ChEBI" id="CHEBI:57502"/>
        <dbReference type="ChEBI" id="CHEBI:58017"/>
        <dbReference type="EC" id="2.4.2.19"/>
    </reaction>
</comment>
<dbReference type="NCBIfam" id="TIGR00078">
    <property type="entry name" value="nadC"/>
    <property type="match status" value="1"/>
</dbReference>
<dbReference type="SUPFAM" id="SSF51690">
    <property type="entry name" value="Nicotinate/Quinolinate PRTase C-terminal domain-like"/>
    <property type="match status" value="1"/>
</dbReference>
<feature type="binding site" evidence="13">
    <location>
        <position position="98"/>
    </location>
    <ligand>
        <name>substrate</name>
    </ligand>
</feature>
<dbReference type="Gene3D" id="3.20.20.70">
    <property type="entry name" value="Aldolase class I"/>
    <property type="match status" value="1"/>
</dbReference>
<dbReference type="InterPro" id="IPR022412">
    <property type="entry name" value="Quinolinate_PRibosylTrfase_N"/>
</dbReference>
<dbReference type="Pfam" id="PF01729">
    <property type="entry name" value="QRPTase_C"/>
    <property type="match status" value="1"/>
</dbReference>
<evidence type="ECO:0000256" key="2">
    <source>
        <dbReference type="ARBA" id="ARBA00004893"/>
    </source>
</evidence>
<evidence type="ECO:0000259" key="14">
    <source>
        <dbReference type="Pfam" id="PF01729"/>
    </source>
</evidence>